<dbReference type="EMBL" id="JAAZON010000051">
    <property type="protein sequence ID" value="NMC61797.1"/>
    <property type="molecule type" value="Genomic_DNA"/>
</dbReference>
<organism evidence="1 2">
    <name type="scientific">SAR324 cluster bacterium</name>
    <dbReference type="NCBI Taxonomy" id="2024889"/>
    <lineage>
        <taxon>Bacteria</taxon>
        <taxon>Deltaproteobacteria</taxon>
        <taxon>SAR324 cluster</taxon>
    </lineage>
</organism>
<proteinExistence type="predicted"/>
<reference evidence="1 2" key="1">
    <citation type="journal article" date="2020" name="Biotechnol. Biofuels">
        <title>New insights from the biogas microbiome by comprehensive genome-resolved metagenomics of nearly 1600 species originating from multiple anaerobic digesters.</title>
        <authorList>
            <person name="Campanaro S."/>
            <person name="Treu L."/>
            <person name="Rodriguez-R L.M."/>
            <person name="Kovalovszki A."/>
            <person name="Ziels R.M."/>
            <person name="Maus I."/>
            <person name="Zhu X."/>
            <person name="Kougias P.G."/>
            <person name="Basile A."/>
            <person name="Luo G."/>
            <person name="Schluter A."/>
            <person name="Konstantinidis K.T."/>
            <person name="Angelidaki I."/>
        </authorList>
    </citation>
    <scope>NUCLEOTIDE SEQUENCE [LARGE SCALE GENOMIC DNA]</scope>
    <source>
        <strain evidence="1">AS27yjCOA_65</strain>
    </source>
</reference>
<name>A0A7X9IJ60_9DELT</name>
<protein>
    <submittedName>
        <fullName evidence="1">Uncharacterized protein</fullName>
    </submittedName>
</protein>
<evidence type="ECO:0000313" key="1">
    <source>
        <dbReference type="EMBL" id="NMC61797.1"/>
    </source>
</evidence>
<gene>
    <name evidence="1" type="ORF">GYA55_01375</name>
</gene>
<dbReference type="Proteomes" id="UP000524246">
    <property type="component" value="Unassembled WGS sequence"/>
</dbReference>
<evidence type="ECO:0000313" key="2">
    <source>
        <dbReference type="Proteomes" id="UP000524246"/>
    </source>
</evidence>
<accession>A0A7X9IJ60</accession>
<dbReference type="AlphaFoldDB" id="A0A7X9IJ60"/>
<sequence length="89" mass="10132">MNCDRIEVLPKLVRVKKLLDSRYPCGEKPQSWDERIAGFDTILCDDGRTICLHSDGGQSPPKEGWLIVVSRGDEIKTYKWTLYGMSLSD</sequence>
<comment type="caution">
    <text evidence="1">The sequence shown here is derived from an EMBL/GenBank/DDBJ whole genome shotgun (WGS) entry which is preliminary data.</text>
</comment>